<feature type="region of interest" description="Disordered" evidence="4">
    <location>
        <begin position="358"/>
        <end position="415"/>
    </location>
</feature>
<dbReference type="PANTHER" id="PTHR37533">
    <property type="entry name" value="FLAGELLAR HOOK-LENGTH CONTROL PROTEIN"/>
    <property type="match status" value="1"/>
</dbReference>
<evidence type="ECO:0000256" key="1">
    <source>
        <dbReference type="ARBA" id="ARBA00003944"/>
    </source>
</evidence>
<organism evidence="6 7">
    <name type="scientific">Caldimonas brevitalea</name>
    <dbReference type="NCBI Taxonomy" id="413882"/>
    <lineage>
        <taxon>Bacteria</taxon>
        <taxon>Pseudomonadati</taxon>
        <taxon>Pseudomonadota</taxon>
        <taxon>Betaproteobacteria</taxon>
        <taxon>Burkholderiales</taxon>
        <taxon>Sphaerotilaceae</taxon>
        <taxon>Caldimonas</taxon>
    </lineage>
</organism>
<evidence type="ECO:0000256" key="4">
    <source>
        <dbReference type="SAM" id="MobiDB-lite"/>
    </source>
</evidence>
<comment type="function">
    <text evidence="1">Controls the length of the flagellar hook.</text>
</comment>
<evidence type="ECO:0000313" key="6">
    <source>
        <dbReference type="EMBL" id="AKJ31016.1"/>
    </source>
</evidence>
<keyword evidence="6" id="KW-0969">Cilium</keyword>
<protein>
    <submittedName>
        <fullName evidence="6">Flagellar hook-length control protein FliK</fullName>
    </submittedName>
</protein>
<comment type="similarity">
    <text evidence="2">Belongs to the FliK family.</text>
</comment>
<keyword evidence="3" id="KW-1005">Bacterial flagellum biogenesis</keyword>
<feature type="region of interest" description="Disordered" evidence="4">
    <location>
        <begin position="1"/>
        <end position="164"/>
    </location>
</feature>
<reference evidence="6 7" key="1">
    <citation type="submission" date="2015-05" db="EMBL/GenBank/DDBJ databases">
        <authorList>
            <person name="Tang B."/>
            <person name="Yu Y."/>
        </authorList>
    </citation>
    <scope>NUCLEOTIDE SEQUENCE [LARGE SCALE GENOMIC DNA]</scope>
    <source>
        <strain evidence="6 7">DSM 7029</strain>
    </source>
</reference>
<evidence type="ECO:0000313" key="7">
    <source>
        <dbReference type="Proteomes" id="UP000035352"/>
    </source>
</evidence>
<dbReference type="KEGG" id="pbh:AAW51_4325"/>
<dbReference type="EMBL" id="CP011371">
    <property type="protein sequence ID" value="AKJ31016.1"/>
    <property type="molecule type" value="Genomic_DNA"/>
</dbReference>
<feature type="compositionally biased region" description="Basic and acidic residues" evidence="4">
    <location>
        <begin position="121"/>
        <end position="137"/>
    </location>
</feature>
<gene>
    <name evidence="6" type="primary">fliK</name>
    <name evidence="6" type="ORF">AAW51_4325</name>
</gene>
<dbReference type="InterPro" id="IPR038610">
    <property type="entry name" value="FliK-like_C_sf"/>
</dbReference>
<keyword evidence="7" id="KW-1185">Reference proteome</keyword>
<evidence type="ECO:0000256" key="3">
    <source>
        <dbReference type="ARBA" id="ARBA00022795"/>
    </source>
</evidence>
<dbReference type="PANTHER" id="PTHR37533:SF2">
    <property type="entry name" value="FLAGELLAR HOOK-LENGTH CONTROL PROTEIN"/>
    <property type="match status" value="1"/>
</dbReference>
<dbReference type="Proteomes" id="UP000035352">
    <property type="component" value="Chromosome"/>
</dbReference>
<dbReference type="InterPro" id="IPR001635">
    <property type="entry name" value="Flag_hook_Flik"/>
</dbReference>
<dbReference type="STRING" id="413882.AAW51_4325"/>
<keyword evidence="6" id="KW-0282">Flagellum</keyword>
<evidence type="ECO:0000259" key="5">
    <source>
        <dbReference type="Pfam" id="PF02120"/>
    </source>
</evidence>
<evidence type="ECO:0000256" key="2">
    <source>
        <dbReference type="ARBA" id="ARBA00009149"/>
    </source>
</evidence>
<dbReference type="PRINTS" id="PR01007">
    <property type="entry name" value="FLGHOOKFLIK"/>
</dbReference>
<dbReference type="InterPro" id="IPR021136">
    <property type="entry name" value="Flagellar_hook_control-like_C"/>
</dbReference>
<feature type="compositionally biased region" description="Low complexity" evidence="4">
    <location>
        <begin position="382"/>
        <end position="406"/>
    </location>
</feature>
<dbReference type="InterPro" id="IPR052563">
    <property type="entry name" value="FliK"/>
</dbReference>
<dbReference type="RefSeq" id="WP_047196244.1">
    <property type="nucleotide sequence ID" value="NZ_CP011371.1"/>
</dbReference>
<dbReference type="OrthoDB" id="9157214at2"/>
<dbReference type="Gene3D" id="3.30.750.140">
    <property type="match status" value="1"/>
</dbReference>
<keyword evidence="6" id="KW-0966">Cell projection</keyword>
<proteinExistence type="inferred from homology"/>
<name>A0A0G3BUH3_9BURK</name>
<feature type="domain" description="Flagellar hook-length control protein-like C-terminal" evidence="5">
    <location>
        <begin position="288"/>
        <end position="369"/>
    </location>
</feature>
<dbReference type="GO" id="GO:0044780">
    <property type="term" value="P:bacterial-type flagellum assembly"/>
    <property type="evidence" value="ECO:0007669"/>
    <property type="project" value="InterPro"/>
</dbReference>
<accession>A0A0G3BUH3</accession>
<dbReference type="Pfam" id="PF02120">
    <property type="entry name" value="Flg_hook"/>
    <property type="match status" value="1"/>
</dbReference>
<feature type="compositionally biased region" description="Low complexity" evidence="4">
    <location>
        <begin position="32"/>
        <end position="92"/>
    </location>
</feature>
<dbReference type="CDD" id="cd17470">
    <property type="entry name" value="T3SS_Flik_C"/>
    <property type="match status" value="1"/>
</dbReference>
<dbReference type="AlphaFoldDB" id="A0A0G3BUH3"/>
<feature type="compositionally biased region" description="Polar residues" evidence="4">
    <location>
        <begin position="362"/>
        <end position="381"/>
    </location>
</feature>
<sequence>MLFTTHLLSPMPGSSNSTAPALGAGAGGPAGRGAAAPTAGFSNLLQQAREQNQQQTERARSTAQAEAKAAASNRSTPPAAAAAQRPALPGAAGEPDSLTNMSEAATPAPREGEPAASGGAERSEASEAARDTRETEHAPSGTDLSGLGWVPPEPKAGAGELTENLAGEAALDGASAELGKAADRATLDKATAALEADAPTQGAVESEEQPAFQAQLDAQLETQGLGGDASGTAEVTAPAANLQTATLLPGQLATTSLSNPVATPSAEAQASVAVPVQSPEFPEALANQISYLVRDGVQQAKLMLNPVEMGPVTVQIALQGQQAQVDFAASQASTRAALEASLAQLAASLQSAGFTLTGGGVSQQHQPSAQSDSHNGQQPSDGRTGTGATAGVAEPGARAATAPRRAAQGRLDLYA</sequence>
<dbReference type="GO" id="GO:0009424">
    <property type="term" value="C:bacterial-type flagellum hook"/>
    <property type="evidence" value="ECO:0007669"/>
    <property type="project" value="InterPro"/>
</dbReference>